<evidence type="ECO:0000313" key="3">
    <source>
        <dbReference type="Proteomes" id="UP000054212"/>
    </source>
</evidence>
<sequence length="142" mass="15360">MKLTRIAKVAIATAAAAGLAVSTLTPANSATRSTVVLVTSNQLTGLNPDVTNMNLTFNGEVAYMQGFGFNYYDNSPKLVQNKLFGSYKIVSQKPFKVQYTVNKGKVWSDGTPITGVDLLLTHVIPPVHIHSPQNLVIQQITK</sequence>
<dbReference type="AlphaFoldDB" id="A0A0R2Q2Z4"/>
<dbReference type="Proteomes" id="UP000054212">
    <property type="component" value="Unassembled WGS sequence"/>
</dbReference>
<feature type="chain" id="PRO_5006421917" description="Solute-binding protein family 5 domain-containing protein" evidence="1">
    <location>
        <begin position="30"/>
        <end position="142"/>
    </location>
</feature>
<gene>
    <name evidence="2" type="ORF">ABR61_02465</name>
</gene>
<evidence type="ECO:0000256" key="1">
    <source>
        <dbReference type="SAM" id="SignalP"/>
    </source>
</evidence>
<keyword evidence="1" id="KW-0732">Signal</keyword>
<dbReference type="Gene3D" id="3.90.76.10">
    <property type="entry name" value="Dipeptide-binding Protein, Domain 1"/>
    <property type="match status" value="1"/>
</dbReference>
<organism evidence="2 3">
    <name type="scientific">Actinobacteria bacterium BACL2 MAG-120813-bin23</name>
    <dbReference type="NCBI Taxonomy" id="1655569"/>
    <lineage>
        <taxon>Bacteria</taxon>
        <taxon>Bacillati</taxon>
        <taxon>Actinomycetota</taxon>
        <taxon>Actinomycetes</taxon>
        <taxon>Actinomycetes incertae sedis</taxon>
        <taxon>ac1 cluster</taxon>
    </lineage>
</organism>
<comment type="caution">
    <text evidence="2">The sequence shown here is derived from an EMBL/GenBank/DDBJ whole genome shotgun (WGS) entry which is preliminary data.</text>
</comment>
<protein>
    <recommendedName>
        <fullName evidence="4">Solute-binding protein family 5 domain-containing protein</fullName>
    </recommendedName>
</protein>
<evidence type="ECO:0008006" key="4">
    <source>
        <dbReference type="Google" id="ProtNLM"/>
    </source>
</evidence>
<feature type="signal peptide" evidence="1">
    <location>
        <begin position="1"/>
        <end position="29"/>
    </location>
</feature>
<proteinExistence type="predicted"/>
<dbReference type="EMBL" id="LIAT01000140">
    <property type="protein sequence ID" value="KRO44529.1"/>
    <property type="molecule type" value="Genomic_DNA"/>
</dbReference>
<reference evidence="2 3" key="1">
    <citation type="submission" date="2015-10" db="EMBL/GenBank/DDBJ databases">
        <title>Metagenome-Assembled Genomes uncover a global brackish microbiome.</title>
        <authorList>
            <person name="Hugerth L.W."/>
            <person name="Larsson J."/>
            <person name="Alneberg J."/>
            <person name="Lindh M.V."/>
            <person name="Legrand C."/>
            <person name="Pinhassi J."/>
            <person name="Andersson A.F."/>
        </authorList>
    </citation>
    <scope>NUCLEOTIDE SEQUENCE [LARGE SCALE GENOMIC DNA]</scope>
    <source>
        <strain evidence="2">BACL2 MAG-120813-bin23</strain>
    </source>
</reference>
<name>A0A0R2Q2Z4_9ACTN</name>
<accession>A0A0R2Q2Z4</accession>
<evidence type="ECO:0000313" key="2">
    <source>
        <dbReference type="EMBL" id="KRO44529.1"/>
    </source>
</evidence>